<accession>A0A133V3J6</accession>
<dbReference type="InterPro" id="IPR011008">
    <property type="entry name" value="Dimeric_a/b-barrel"/>
</dbReference>
<evidence type="ECO:0000313" key="2">
    <source>
        <dbReference type="EMBL" id="KXB01001.1"/>
    </source>
</evidence>
<dbReference type="SUPFAM" id="SSF54909">
    <property type="entry name" value="Dimeric alpha+beta barrel"/>
    <property type="match status" value="1"/>
</dbReference>
<evidence type="ECO:0000259" key="1">
    <source>
        <dbReference type="Pfam" id="PF01037"/>
    </source>
</evidence>
<gene>
    <name evidence="2" type="ORF">AKJ43_03765</name>
</gene>
<organism evidence="2 3">
    <name type="scientific">candidate division MSBL1 archaeon SCGC-AAA261D19</name>
    <dbReference type="NCBI Taxonomy" id="1698273"/>
    <lineage>
        <taxon>Archaea</taxon>
        <taxon>Methanobacteriati</taxon>
        <taxon>Methanobacteriota</taxon>
        <taxon>candidate division MSBL1</taxon>
    </lineage>
</organism>
<dbReference type="AlphaFoldDB" id="A0A133V3J6"/>
<feature type="domain" description="Transcription regulator AsnC/Lrp ligand binding" evidence="1">
    <location>
        <begin position="6"/>
        <end position="76"/>
    </location>
</feature>
<name>A0A133V3J6_9EURY</name>
<dbReference type="EMBL" id="LHXX01000071">
    <property type="protein sequence ID" value="KXB01001.1"/>
    <property type="molecule type" value="Genomic_DNA"/>
</dbReference>
<reference evidence="2 3" key="1">
    <citation type="journal article" date="2016" name="Sci. Rep.">
        <title>Metabolic traits of an uncultured archaeal lineage -MSBL1- from brine pools of the Red Sea.</title>
        <authorList>
            <person name="Mwirichia R."/>
            <person name="Alam I."/>
            <person name="Rashid M."/>
            <person name="Vinu M."/>
            <person name="Ba-Alawi W."/>
            <person name="Anthony Kamau A."/>
            <person name="Kamanda Ngugi D."/>
            <person name="Goker M."/>
            <person name="Klenk H.P."/>
            <person name="Bajic V."/>
            <person name="Stingl U."/>
        </authorList>
    </citation>
    <scope>NUCLEOTIDE SEQUENCE [LARGE SCALE GENOMIC DNA]</scope>
    <source>
        <strain evidence="2">SCGC-AAA261D19</strain>
    </source>
</reference>
<evidence type="ECO:0000313" key="3">
    <source>
        <dbReference type="Proteomes" id="UP000070400"/>
    </source>
</evidence>
<protein>
    <recommendedName>
        <fullName evidence="1">Transcription regulator AsnC/Lrp ligand binding domain-containing protein</fullName>
    </recommendedName>
</protein>
<sequence>MVEAYVLVTSAIGKVKEVAEKLQDLENVENVRVVTGPFDVVVLAKAKDLSTLTNTVVEGIRRIDGVVNTDTAIVVE</sequence>
<proteinExistence type="predicted"/>
<comment type="caution">
    <text evidence="2">The sequence shown here is derived from an EMBL/GenBank/DDBJ whole genome shotgun (WGS) entry which is preliminary data.</text>
</comment>
<dbReference type="Pfam" id="PF01037">
    <property type="entry name" value="AsnC_trans_reg"/>
    <property type="match status" value="1"/>
</dbReference>
<dbReference type="Proteomes" id="UP000070400">
    <property type="component" value="Unassembled WGS sequence"/>
</dbReference>
<keyword evidence="3" id="KW-1185">Reference proteome</keyword>
<dbReference type="InterPro" id="IPR019887">
    <property type="entry name" value="Tscrpt_reg_AsnC/Lrp_C"/>
</dbReference>
<dbReference type="Gene3D" id="3.30.70.920">
    <property type="match status" value="1"/>
</dbReference>